<dbReference type="Gene3D" id="2.160.20.10">
    <property type="entry name" value="Single-stranded right-handed beta-helix, Pectin lyase-like"/>
    <property type="match status" value="1"/>
</dbReference>
<dbReference type="Pfam" id="PF13229">
    <property type="entry name" value="Beta_helix"/>
    <property type="match status" value="1"/>
</dbReference>
<dbReference type="InterPro" id="IPR012334">
    <property type="entry name" value="Pectin_lyas_fold"/>
</dbReference>
<evidence type="ECO:0000313" key="2">
    <source>
        <dbReference type="EMBL" id="KIY99954.1"/>
    </source>
</evidence>
<keyword evidence="3" id="KW-1185">Reference proteome</keyword>
<organism evidence="2 3">
    <name type="scientific">Monoraphidium neglectum</name>
    <dbReference type="NCBI Taxonomy" id="145388"/>
    <lineage>
        <taxon>Eukaryota</taxon>
        <taxon>Viridiplantae</taxon>
        <taxon>Chlorophyta</taxon>
        <taxon>core chlorophytes</taxon>
        <taxon>Chlorophyceae</taxon>
        <taxon>CS clade</taxon>
        <taxon>Sphaeropleales</taxon>
        <taxon>Selenastraceae</taxon>
        <taxon>Monoraphidium</taxon>
    </lineage>
</organism>
<dbReference type="GeneID" id="25740885"/>
<dbReference type="SUPFAM" id="SSF51126">
    <property type="entry name" value="Pectin lyase-like"/>
    <property type="match status" value="1"/>
</dbReference>
<dbReference type="RefSeq" id="XP_013898974.1">
    <property type="nucleotide sequence ID" value="XM_014043520.1"/>
</dbReference>
<reference evidence="2 3" key="1">
    <citation type="journal article" date="2013" name="BMC Genomics">
        <title>Reconstruction of the lipid metabolism for the microalga Monoraphidium neglectum from its genome sequence reveals characteristics suitable for biofuel production.</title>
        <authorList>
            <person name="Bogen C."/>
            <person name="Al-Dilaimi A."/>
            <person name="Albersmeier A."/>
            <person name="Wichmann J."/>
            <person name="Grundmann M."/>
            <person name="Rupp O."/>
            <person name="Lauersen K.J."/>
            <person name="Blifernez-Klassen O."/>
            <person name="Kalinowski J."/>
            <person name="Goesmann A."/>
            <person name="Mussgnug J.H."/>
            <person name="Kruse O."/>
        </authorList>
    </citation>
    <scope>NUCLEOTIDE SEQUENCE [LARGE SCALE GENOMIC DNA]</scope>
    <source>
        <strain evidence="2 3">SAG 48.87</strain>
    </source>
</reference>
<sequence>MVGFAPSVLIGGPAAVAPLLQGLRVGCSGDDAVDVAGDARPLLVGCTLMARKVGLRAYERARPSLRHITLSSCGAQGLLLQERAAAALDRCTISGCGEEGAVAAGEAQAELAGCVVERCGGPAVDASGQAYVRLTGCDLRGCVGGLWMWDAAVAHVEGTRVASDGSYAVLMDSRASSTSGGGNHVDGLAFVAEADGAPAPCKLAAAAAAAAAASSAARDGAAADGEWREGRGKGAGAGGGAAGACLVQAGMLPPDARAAAAAFPPEVEPFVFKPSPFRV</sequence>
<dbReference type="InterPro" id="IPR011050">
    <property type="entry name" value="Pectin_lyase_fold/virulence"/>
</dbReference>
<evidence type="ECO:0000259" key="1">
    <source>
        <dbReference type="Pfam" id="PF13229"/>
    </source>
</evidence>
<feature type="domain" description="Right handed beta helix" evidence="1">
    <location>
        <begin position="29"/>
        <end position="158"/>
    </location>
</feature>
<dbReference type="EMBL" id="KK101695">
    <property type="protein sequence ID" value="KIY99954.1"/>
    <property type="molecule type" value="Genomic_DNA"/>
</dbReference>
<dbReference type="KEGG" id="mng:MNEG_8009"/>
<evidence type="ECO:0000313" key="3">
    <source>
        <dbReference type="Proteomes" id="UP000054498"/>
    </source>
</evidence>
<gene>
    <name evidence="2" type="ORF">MNEG_8009</name>
</gene>
<name>A0A0D2M9F8_9CHLO</name>
<dbReference type="InterPro" id="IPR039448">
    <property type="entry name" value="Beta_helix"/>
</dbReference>
<protein>
    <recommendedName>
        <fullName evidence="1">Right handed beta helix domain-containing protein</fullName>
    </recommendedName>
</protein>
<accession>A0A0D2M9F8</accession>
<dbReference type="STRING" id="145388.A0A0D2M9F8"/>
<proteinExistence type="predicted"/>
<dbReference type="AlphaFoldDB" id="A0A0D2M9F8"/>
<dbReference type="OrthoDB" id="626167at2759"/>
<dbReference type="Proteomes" id="UP000054498">
    <property type="component" value="Unassembled WGS sequence"/>
</dbReference>